<dbReference type="SUPFAM" id="SSF144232">
    <property type="entry name" value="HIT/MYND zinc finger-like"/>
    <property type="match status" value="1"/>
</dbReference>
<evidence type="ECO:0000313" key="8">
    <source>
        <dbReference type="Proteomes" id="UP000467700"/>
    </source>
</evidence>
<evidence type="ECO:0000256" key="4">
    <source>
        <dbReference type="PROSITE-ProRule" id="PRU00134"/>
    </source>
</evidence>
<dbReference type="Pfam" id="PF01753">
    <property type="entry name" value="zf-MYND"/>
    <property type="match status" value="1"/>
</dbReference>
<dbReference type="PROSITE" id="PS50865">
    <property type="entry name" value="ZF_MYND_2"/>
    <property type="match status" value="1"/>
</dbReference>
<dbReference type="InterPro" id="IPR002893">
    <property type="entry name" value="Znf_MYND"/>
</dbReference>
<accession>A0A8S0WGG3</accession>
<sequence length="202" mass="22826">MPSARKCSVCNKVETSEKPIQRCARCQDRLYCGKQCQKADWEAHKGSCRAKIGLAWYDRYRKCKDGSRHEGKLELITWPSPREGLGWGACFAEESDDLKRKFEEEYGGDEAKFYKYWPQGFRWTCCGTDAGMKWGCDHHGTGSKPCTCDFCRMGKQLPDSIYKKQSAPRHGLNLSRGPDPRSFHPSLAQAAAAGRSVMGLEL</sequence>
<protein>
    <recommendedName>
        <fullName evidence="6">MYND-type domain-containing protein</fullName>
    </recommendedName>
</protein>
<evidence type="ECO:0000256" key="5">
    <source>
        <dbReference type="SAM" id="MobiDB-lite"/>
    </source>
</evidence>
<gene>
    <name evidence="7" type="ORF">AAE3_LOCUS11120</name>
</gene>
<organism evidence="7 8">
    <name type="scientific">Cyclocybe aegerita</name>
    <name type="common">Black poplar mushroom</name>
    <name type="synonym">Agrocybe aegerita</name>
    <dbReference type="NCBI Taxonomy" id="1973307"/>
    <lineage>
        <taxon>Eukaryota</taxon>
        <taxon>Fungi</taxon>
        <taxon>Dikarya</taxon>
        <taxon>Basidiomycota</taxon>
        <taxon>Agaricomycotina</taxon>
        <taxon>Agaricomycetes</taxon>
        <taxon>Agaricomycetidae</taxon>
        <taxon>Agaricales</taxon>
        <taxon>Agaricineae</taxon>
        <taxon>Bolbitiaceae</taxon>
        <taxon>Cyclocybe</taxon>
    </lineage>
</organism>
<reference evidence="7 8" key="1">
    <citation type="submission" date="2020-01" db="EMBL/GenBank/DDBJ databases">
        <authorList>
            <person name="Gupta K D."/>
        </authorList>
    </citation>
    <scope>NUCLEOTIDE SEQUENCE [LARGE SCALE GENOMIC DNA]</scope>
</reference>
<dbReference type="EMBL" id="CACVBS010000071">
    <property type="protein sequence ID" value="CAA7268840.1"/>
    <property type="molecule type" value="Genomic_DNA"/>
</dbReference>
<dbReference type="PROSITE" id="PS01360">
    <property type="entry name" value="ZF_MYND_1"/>
    <property type="match status" value="1"/>
</dbReference>
<dbReference type="GO" id="GO:0008270">
    <property type="term" value="F:zinc ion binding"/>
    <property type="evidence" value="ECO:0007669"/>
    <property type="project" value="UniProtKB-KW"/>
</dbReference>
<keyword evidence="3" id="KW-0862">Zinc</keyword>
<evidence type="ECO:0000313" key="7">
    <source>
        <dbReference type="EMBL" id="CAA7268840.1"/>
    </source>
</evidence>
<dbReference type="OrthoDB" id="432970at2759"/>
<dbReference type="AlphaFoldDB" id="A0A8S0WGG3"/>
<evidence type="ECO:0000256" key="2">
    <source>
        <dbReference type="ARBA" id="ARBA00022771"/>
    </source>
</evidence>
<feature type="domain" description="MYND-type" evidence="6">
    <location>
        <begin position="7"/>
        <end position="48"/>
    </location>
</feature>
<comment type="caution">
    <text evidence="7">The sequence shown here is derived from an EMBL/GenBank/DDBJ whole genome shotgun (WGS) entry which is preliminary data.</text>
</comment>
<evidence type="ECO:0000256" key="3">
    <source>
        <dbReference type="ARBA" id="ARBA00022833"/>
    </source>
</evidence>
<evidence type="ECO:0000256" key="1">
    <source>
        <dbReference type="ARBA" id="ARBA00022723"/>
    </source>
</evidence>
<keyword evidence="2 4" id="KW-0863">Zinc-finger</keyword>
<dbReference type="Gene3D" id="6.10.140.2220">
    <property type="match status" value="1"/>
</dbReference>
<keyword evidence="1" id="KW-0479">Metal-binding</keyword>
<evidence type="ECO:0000259" key="6">
    <source>
        <dbReference type="PROSITE" id="PS50865"/>
    </source>
</evidence>
<dbReference type="Proteomes" id="UP000467700">
    <property type="component" value="Unassembled WGS sequence"/>
</dbReference>
<proteinExistence type="predicted"/>
<name>A0A8S0WGG3_CYCAE</name>
<keyword evidence="8" id="KW-1185">Reference proteome</keyword>
<feature type="region of interest" description="Disordered" evidence="5">
    <location>
        <begin position="166"/>
        <end position="185"/>
    </location>
</feature>